<dbReference type="InterPro" id="IPR007848">
    <property type="entry name" value="Small_mtfrase_dom"/>
</dbReference>
<proteinExistence type="predicted"/>
<dbReference type="AlphaFoldDB" id="A0A0A2DNL7"/>
<feature type="domain" description="Methyltransferase small" evidence="1">
    <location>
        <begin position="171"/>
        <end position="261"/>
    </location>
</feature>
<dbReference type="PROSITE" id="PS00092">
    <property type="entry name" value="N6_MTASE"/>
    <property type="match status" value="1"/>
</dbReference>
<dbReference type="EMBL" id="JRVJ01000001">
    <property type="protein sequence ID" value="KGM19489.1"/>
    <property type="molecule type" value="Genomic_DNA"/>
</dbReference>
<dbReference type="Pfam" id="PF25004">
    <property type="entry name" value="DUF7782"/>
    <property type="match status" value="1"/>
</dbReference>
<dbReference type="Proteomes" id="UP000030145">
    <property type="component" value="Unassembled WGS sequence"/>
</dbReference>
<dbReference type="Pfam" id="PF05175">
    <property type="entry name" value="MTS"/>
    <property type="match status" value="1"/>
</dbReference>
<reference evidence="3 4" key="1">
    <citation type="submission" date="2014-10" db="EMBL/GenBank/DDBJ databases">
        <title>Whole Genome sequence of Corynebacterium auriscanis strain CIP 106629.</title>
        <authorList>
            <person name="Hassan S.S."/>
            <person name="Jamal S.B."/>
            <person name="Tiwari S."/>
            <person name="Oliveira L.D.C."/>
            <person name="Souza F."/>
            <person name="Mariano D.C."/>
            <person name="Almeida S."/>
            <person name="Dorella F."/>
            <person name="Pereira F."/>
            <person name="Carvalho A."/>
            <person name="Leal C.A."/>
            <person name="Soares S.D.C."/>
            <person name="Figueiredo H.C."/>
            <person name="Silva A."/>
            <person name="Azevedo V.A."/>
        </authorList>
    </citation>
    <scope>NUCLEOTIDE SEQUENCE [LARGE SCALE GENOMIC DNA]</scope>
    <source>
        <strain evidence="3 4">CIP 106629</strain>
    </source>
</reference>
<dbReference type="CDD" id="cd02440">
    <property type="entry name" value="AdoMet_MTases"/>
    <property type="match status" value="1"/>
</dbReference>
<dbReference type="GO" id="GO:0003676">
    <property type="term" value="F:nucleic acid binding"/>
    <property type="evidence" value="ECO:0007669"/>
    <property type="project" value="InterPro"/>
</dbReference>
<keyword evidence="4" id="KW-1185">Reference proteome</keyword>
<dbReference type="Gene3D" id="3.40.50.150">
    <property type="entry name" value="Vaccinia Virus protein VP39"/>
    <property type="match status" value="1"/>
</dbReference>
<dbReference type="SUPFAM" id="SSF53335">
    <property type="entry name" value="S-adenosyl-L-methionine-dependent methyltransferases"/>
    <property type="match status" value="1"/>
</dbReference>
<dbReference type="PANTHER" id="PTHR18895:SF74">
    <property type="entry name" value="MTRF1L RELEASE FACTOR GLUTAMINE METHYLTRANSFERASE"/>
    <property type="match status" value="1"/>
</dbReference>
<evidence type="ECO:0000313" key="4">
    <source>
        <dbReference type="Proteomes" id="UP000030145"/>
    </source>
</evidence>
<sequence>MSNDNHFFETLNRVVDHVQQLGYDSQLVSQVLGERGLAAAHGHNYAAAKWYAQRMENGERNSERNLILGCYLREPLDRSQWELVLGPGITADALAAGVIAHGRLQVDIRPVVVASHGTTEVLVVSDPDAAAEVQTGTSDHVPGAGNASMSLLNVIPPQTPDPDSESHGSVTDVLDLGCGSGVLSTVLAANYPHLRVTGTDISSRALAFARAGREVAERGVENKSGDSATTDPQVEWLCGNWFEPVHGREFDVIVSNPPFVMAPPHRDQAKTYRESGLELDGASALVVGQAPEYLRVGGRAHLLTGWALADGESAAQRVSAWLPTHGVRAWVVQRELVSVADYVTTWLADEEVDTRSSEGRARVNEWLDYLGAHKVERIGMGYVHLERIADSEPSDMTFEVLDQPLPPGTFLGYEVHEWFARMQWLAATDREDLLDSTFAIRPGVAVEHIEVADVEQGQGFTPYALRLSRTEGPAWSHEIDEHVRAVISGLNPQGLKLRDVAGLYCAVHGLDEAAFTDALMPIITDLIRHGFLLPATESA</sequence>
<dbReference type="PANTHER" id="PTHR18895">
    <property type="entry name" value="HEMK METHYLTRANSFERASE"/>
    <property type="match status" value="1"/>
</dbReference>
<protein>
    <submittedName>
        <fullName evidence="3">Uncharacterized protein</fullName>
    </submittedName>
</protein>
<dbReference type="GO" id="GO:0032259">
    <property type="term" value="P:methylation"/>
    <property type="evidence" value="ECO:0007669"/>
    <property type="project" value="InterPro"/>
</dbReference>
<name>A0A0A2DNL7_9CORY</name>
<organism evidence="3 4">
    <name type="scientific">Corynebacterium auriscanis</name>
    <dbReference type="NCBI Taxonomy" id="99807"/>
    <lineage>
        <taxon>Bacteria</taxon>
        <taxon>Bacillati</taxon>
        <taxon>Actinomycetota</taxon>
        <taxon>Actinomycetes</taxon>
        <taxon>Mycobacteriales</taxon>
        <taxon>Corynebacteriaceae</taxon>
        <taxon>Corynebacterium</taxon>
    </lineage>
</organism>
<evidence type="ECO:0000259" key="1">
    <source>
        <dbReference type="Pfam" id="PF05175"/>
    </source>
</evidence>
<dbReference type="InterPro" id="IPR029063">
    <property type="entry name" value="SAM-dependent_MTases_sf"/>
</dbReference>
<dbReference type="InterPro" id="IPR050320">
    <property type="entry name" value="N5-glutamine_MTase"/>
</dbReference>
<dbReference type="GO" id="GO:0008757">
    <property type="term" value="F:S-adenosylmethionine-dependent methyltransferase activity"/>
    <property type="evidence" value="ECO:0007669"/>
    <property type="project" value="UniProtKB-ARBA"/>
</dbReference>
<comment type="caution">
    <text evidence="3">The sequence shown here is derived from an EMBL/GenBank/DDBJ whole genome shotgun (WGS) entry which is preliminary data.</text>
</comment>
<gene>
    <name evidence="3" type="ORF">MA47_00860</name>
</gene>
<dbReference type="InterPro" id="IPR056684">
    <property type="entry name" value="DUF7782"/>
</dbReference>
<dbReference type="GO" id="GO:0008170">
    <property type="term" value="F:N-methyltransferase activity"/>
    <property type="evidence" value="ECO:0007669"/>
    <property type="project" value="UniProtKB-ARBA"/>
</dbReference>
<accession>A0A0A2DNL7</accession>
<evidence type="ECO:0000313" key="3">
    <source>
        <dbReference type="EMBL" id="KGM19489.1"/>
    </source>
</evidence>
<evidence type="ECO:0000259" key="2">
    <source>
        <dbReference type="Pfam" id="PF25004"/>
    </source>
</evidence>
<feature type="domain" description="DUF7782" evidence="2">
    <location>
        <begin position="417"/>
        <end position="534"/>
    </location>
</feature>
<dbReference type="InterPro" id="IPR002052">
    <property type="entry name" value="DNA_methylase_N6_adenine_CS"/>
</dbReference>